<feature type="non-terminal residue" evidence="7">
    <location>
        <position position="419"/>
    </location>
</feature>
<dbReference type="SUPFAM" id="SSF53067">
    <property type="entry name" value="Actin-like ATPase domain"/>
    <property type="match status" value="2"/>
</dbReference>
<dbReference type="AlphaFoldDB" id="A0A9D1NVB2"/>
<evidence type="ECO:0000259" key="5">
    <source>
        <dbReference type="Pfam" id="PF00370"/>
    </source>
</evidence>
<proteinExistence type="inferred from homology"/>
<dbReference type="EMBL" id="DVON01000230">
    <property type="protein sequence ID" value="HIV13639.1"/>
    <property type="molecule type" value="Genomic_DNA"/>
</dbReference>
<reference evidence="7" key="1">
    <citation type="submission" date="2020-10" db="EMBL/GenBank/DDBJ databases">
        <authorList>
            <person name="Gilroy R."/>
        </authorList>
    </citation>
    <scope>NUCLEOTIDE SEQUENCE</scope>
    <source>
        <strain evidence="7">ChiBcec2-4451</strain>
    </source>
</reference>
<name>A0A9D1NVB2_9FIRM</name>
<evidence type="ECO:0000313" key="7">
    <source>
        <dbReference type="EMBL" id="HIV13639.1"/>
    </source>
</evidence>
<dbReference type="PIRSF" id="PIRSF000538">
    <property type="entry name" value="GlpK"/>
    <property type="match status" value="1"/>
</dbReference>
<dbReference type="PROSITE" id="PS00445">
    <property type="entry name" value="FGGY_KINASES_2"/>
    <property type="match status" value="1"/>
</dbReference>
<dbReference type="InterPro" id="IPR000577">
    <property type="entry name" value="Carb_kinase_FGGY"/>
</dbReference>
<dbReference type="Pfam" id="PF00370">
    <property type="entry name" value="FGGY_N"/>
    <property type="match status" value="1"/>
</dbReference>
<dbReference type="GO" id="GO:0005975">
    <property type="term" value="P:carbohydrate metabolic process"/>
    <property type="evidence" value="ECO:0007669"/>
    <property type="project" value="InterPro"/>
</dbReference>
<dbReference type="InterPro" id="IPR018485">
    <property type="entry name" value="FGGY_C"/>
</dbReference>
<dbReference type="GO" id="GO:0016773">
    <property type="term" value="F:phosphotransferase activity, alcohol group as acceptor"/>
    <property type="evidence" value="ECO:0007669"/>
    <property type="project" value="InterPro"/>
</dbReference>
<reference evidence="7" key="2">
    <citation type="journal article" date="2021" name="PeerJ">
        <title>Extensive microbial diversity within the chicken gut microbiome revealed by metagenomics and culture.</title>
        <authorList>
            <person name="Gilroy R."/>
            <person name="Ravi A."/>
            <person name="Getino M."/>
            <person name="Pursley I."/>
            <person name="Horton D.L."/>
            <person name="Alikhan N.F."/>
            <person name="Baker D."/>
            <person name="Gharbi K."/>
            <person name="Hall N."/>
            <person name="Watson M."/>
            <person name="Adriaenssens E.M."/>
            <person name="Foster-Nyarko E."/>
            <person name="Jarju S."/>
            <person name="Secka A."/>
            <person name="Antonio M."/>
            <person name="Oren A."/>
            <person name="Chaudhuri R.R."/>
            <person name="La Ragione R."/>
            <person name="Hildebrand F."/>
            <person name="Pallen M.J."/>
        </authorList>
    </citation>
    <scope>NUCLEOTIDE SEQUENCE</scope>
    <source>
        <strain evidence="7">ChiBcec2-4451</strain>
    </source>
</reference>
<comment type="similarity">
    <text evidence="1 4">Belongs to the FGGY kinase family.</text>
</comment>
<feature type="domain" description="Carbohydrate kinase FGGY N-terminal" evidence="5">
    <location>
        <begin position="5"/>
        <end position="251"/>
    </location>
</feature>
<dbReference type="InterPro" id="IPR018483">
    <property type="entry name" value="Carb_kinase_FGGY_CS"/>
</dbReference>
<evidence type="ECO:0000256" key="1">
    <source>
        <dbReference type="ARBA" id="ARBA00009156"/>
    </source>
</evidence>
<evidence type="ECO:0008006" key="9">
    <source>
        <dbReference type="Google" id="ProtNLM"/>
    </source>
</evidence>
<organism evidence="7 8">
    <name type="scientific">Candidatus Pullilachnospira stercoravium</name>
    <dbReference type="NCBI Taxonomy" id="2840913"/>
    <lineage>
        <taxon>Bacteria</taxon>
        <taxon>Bacillati</taxon>
        <taxon>Bacillota</taxon>
        <taxon>Clostridia</taxon>
        <taxon>Lachnospirales</taxon>
        <taxon>Lachnospiraceae</taxon>
        <taxon>Lachnospiraceae incertae sedis</taxon>
        <taxon>Candidatus Pullilachnospira</taxon>
    </lineage>
</organism>
<dbReference type="InterPro" id="IPR018484">
    <property type="entry name" value="FGGY_N"/>
</dbReference>
<dbReference type="CDD" id="cd00366">
    <property type="entry name" value="ASKHA_NBD_FGGY"/>
    <property type="match status" value="1"/>
</dbReference>
<evidence type="ECO:0000256" key="2">
    <source>
        <dbReference type="ARBA" id="ARBA00022679"/>
    </source>
</evidence>
<dbReference type="GO" id="GO:0016301">
    <property type="term" value="F:kinase activity"/>
    <property type="evidence" value="ECO:0007669"/>
    <property type="project" value="UniProtKB-KW"/>
</dbReference>
<dbReference type="InterPro" id="IPR050406">
    <property type="entry name" value="FGGY_Carb_Kinase"/>
</dbReference>
<sequence length="419" mass="46066">MRKNYVVGVDIGTQGTKAAVFRDEGSREGEAFEASRLIRRGTGTVWQEPDEIYGSVLRTIRKAVENSKVSPADIHAVGMDGQMAGIMAVDCEFEAVGAYDSWLDTRCEPYISQMKAQAEEEIIRKTGGPVTYTHGPKILYRKQECPEEYKKIAKFVLPGVYAAGKMCGLKAEEAWVDYTHLHFSGFADNRKKEWDKGLLEEFQISSEKLPRIENPWTVVGRLTEPAARECGLLPGTAVVAGCGDSAASALGAGIVKKDMIYDVAGTASIFSCSTEQFTPDLKHKTLLFSRSVIDGLYTPLAYIGGGGMCLPWFIKQYGGTYGEWNEKATAILAGSQGLYFVPHFSGRTCPNDPGMRGAFWGMDFIHTPAHMYRSILEGIAYEYSCYYRILKEQNPQISPSCIYGAGGGAKSEIFCQIKA</sequence>
<keyword evidence="3 4" id="KW-0418">Kinase</keyword>
<evidence type="ECO:0000256" key="3">
    <source>
        <dbReference type="ARBA" id="ARBA00022777"/>
    </source>
</evidence>
<comment type="caution">
    <text evidence="7">The sequence shown here is derived from an EMBL/GenBank/DDBJ whole genome shotgun (WGS) entry which is preliminary data.</text>
</comment>
<evidence type="ECO:0000313" key="8">
    <source>
        <dbReference type="Proteomes" id="UP000886723"/>
    </source>
</evidence>
<evidence type="ECO:0000256" key="4">
    <source>
        <dbReference type="RuleBase" id="RU003733"/>
    </source>
</evidence>
<keyword evidence="2 4" id="KW-0808">Transferase</keyword>
<accession>A0A9D1NVB2</accession>
<protein>
    <recommendedName>
        <fullName evidence="9">Xylulokinase</fullName>
    </recommendedName>
</protein>
<dbReference type="Gene3D" id="3.30.420.40">
    <property type="match status" value="2"/>
</dbReference>
<feature type="domain" description="Carbohydrate kinase FGGY C-terminal" evidence="6">
    <location>
        <begin position="320"/>
        <end position="419"/>
    </location>
</feature>
<dbReference type="InterPro" id="IPR043129">
    <property type="entry name" value="ATPase_NBD"/>
</dbReference>
<dbReference type="Pfam" id="PF02782">
    <property type="entry name" value="FGGY_C"/>
    <property type="match status" value="1"/>
</dbReference>
<dbReference type="Proteomes" id="UP000886723">
    <property type="component" value="Unassembled WGS sequence"/>
</dbReference>
<gene>
    <name evidence="7" type="ORF">IAA63_10940</name>
</gene>
<dbReference type="PANTHER" id="PTHR43095">
    <property type="entry name" value="SUGAR KINASE"/>
    <property type="match status" value="1"/>
</dbReference>
<evidence type="ECO:0000259" key="6">
    <source>
        <dbReference type="Pfam" id="PF02782"/>
    </source>
</evidence>